<dbReference type="InterPro" id="IPR019286">
    <property type="entry name" value="DUF2339_TM"/>
</dbReference>
<dbReference type="EMBL" id="FOIU01000001">
    <property type="protein sequence ID" value="SEW30069.1"/>
    <property type="molecule type" value="Genomic_DNA"/>
</dbReference>
<accession>A0A1I0QRZ5</accession>
<organism evidence="2 3">
    <name type="scientific">Chryseobacterium wanjuense</name>
    <dbReference type="NCBI Taxonomy" id="356305"/>
    <lineage>
        <taxon>Bacteria</taxon>
        <taxon>Pseudomonadati</taxon>
        <taxon>Bacteroidota</taxon>
        <taxon>Flavobacteriia</taxon>
        <taxon>Flavobacteriales</taxon>
        <taxon>Weeksellaceae</taxon>
        <taxon>Chryseobacterium group</taxon>
        <taxon>Chryseobacterium</taxon>
    </lineage>
</organism>
<dbReference type="AlphaFoldDB" id="A0A1I0QRZ5"/>
<proteinExistence type="predicted"/>
<feature type="transmembrane region" description="Helical" evidence="1">
    <location>
        <begin position="229"/>
        <end position="248"/>
    </location>
</feature>
<dbReference type="STRING" id="356305.SAMN05421841_2115"/>
<protein>
    <submittedName>
        <fullName evidence="2">Predicted membrane protein</fullName>
    </submittedName>
</protein>
<keyword evidence="1" id="KW-1133">Transmembrane helix</keyword>
<dbReference type="Pfam" id="PF10101">
    <property type="entry name" value="DUF2339"/>
    <property type="match status" value="1"/>
</dbReference>
<evidence type="ECO:0000313" key="3">
    <source>
        <dbReference type="Proteomes" id="UP000199469"/>
    </source>
</evidence>
<feature type="transmembrane region" description="Helical" evidence="1">
    <location>
        <begin position="438"/>
        <end position="462"/>
    </location>
</feature>
<feature type="transmembrane region" description="Helical" evidence="1">
    <location>
        <begin position="540"/>
        <end position="565"/>
    </location>
</feature>
<dbReference type="Proteomes" id="UP000199469">
    <property type="component" value="Unassembled WGS sequence"/>
</dbReference>
<feature type="transmembrane region" description="Helical" evidence="1">
    <location>
        <begin position="278"/>
        <end position="295"/>
    </location>
</feature>
<feature type="transmembrane region" description="Helical" evidence="1">
    <location>
        <begin position="698"/>
        <end position="715"/>
    </location>
</feature>
<reference evidence="3" key="1">
    <citation type="submission" date="2016-10" db="EMBL/GenBank/DDBJ databases">
        <authorList>
            <person name="Varghese N."/>
            <person name="Submissions S."/>
        </authorList>
    </citation>
    <scope>NUCLEOTIDE SEQUENCE [LARGE SCALE GENOMIC DNA]</scope>
    <source>
        <strain evidence="3">DSM 17724</strain>
    </source>
</reference>
<evidence type="ECO:0000313" key="2">
    <source>
        <dbReference type="EMBL" id="SEW30069.1"/>
    </source>
</evidence>
<feature type="transmembrane region" description="Helical" evidence="1">
    <location>
        <begin position="386"/>
        <end position="402"/>
    </location>
</feature>
<feature type="transmembrane region" description="Helical" evidence="1">
    <location>
        <begin position="6"/>
        <end position="21"/>
    </location>
</feature>
<keyword evidence="1" id="KW-0472">Membrane</keyword>
<feature type="transmembrane region" description="Helical" evidence="1">
    <location>
        <begin position="601"/>
        <end position="623"/>
    </location>
</feature>
<feature type="transmembrane region" description="Helical" evidence="1">
    <location>
        <begin position="97"/>
        <end position="114"/>
    </location>
</feature>
<feature type="transmembrane region" description="Helical" evidence="1">
    <location>
        <begin position="307"/>
        <end position="328"/>
    </location>
</feature>
<feature type="transmembrane region" description="Helical" evidence="1">
    <location>
        <begin position="255"/>
        <end position="272"/>
    </location>
</feature>
<evidence type="ECO:0000256" key="1">
    <source>
        <dbReference type="SAM" id="Phobius"/>
    </source>
</evidence>
<keyword evidence="3" id="KW-1185">Reference proteome</keyword>
<gene>
    <name evidence="2" type="ORF">SAMN05421841_2115</name>
</gene>
<keyword evidence="1" id="KW-0812">Transmembrane</keyword>
<feature type="transmembrane region" description="Helical" evidence="1">
    <location>
        <begin position="363"/>
        <end position="380"/>
    </location>
</feature>
<name>A0A1I0QRZ5_9FLAO</name>
<feature type="transmembrane region" description="Helical" evidence="1">
    <location>
        <begin position="126"/>
        <end position="146"/>
    </location>
</feature>
<feature type="transmembrane region" description="Helical" evidence="1">
    <location>
        <begin position="571"/>
        <end position="589"/>
    </location>
</feature>
<dbReference type="RefSeq" id="WP_089792193.1">
    <property type="nucleotide sequence ID" value="NZ_FOIU01000001.1"/>
</dbReference>
<feature type="transmembrane region" description="Helical" evidence="1">
    <location>
        <begin position="334"/>
        <end position="351"/>
    </location>
</feature>
<feature type="transmembrane region" description="Helical" evidence="1">
    <location>
        <begin position="179"/>
        <end position="199"/>
    </location>
</feature>
<feature type="transmembrane region" description="Helical" evidence="1">
    <location>
        <begin position="206"/>
        <end position="223"/>
    </location>
</feature>
<dbReference type="PANTHER" id="PTHR38434:SF1">
    <property type="entry name" value="BLL2549 PROTEIN"/>
    <property type="match status" value="1"/>
</dbReference>
<dbReference type="PANTHER" id="PTHR38434">
    <property type="entry name" value="BLL2549 PROTEIN"/>
    <property type="match status" value="1"/>
</dbReference>
<feature type="transmembrane region" description="Helical" evidence="1">
    <location>
        <begin position="414"/>
        <end position="432"/>
    </location>
</feature>
<feature type="transmembrane region" description="Helical" evidence="1">
    <location>
        <begin position="153"/>
        <end position="173"/>
    </location>
</feature>
<feature type="transmembrane region" description="Helical" evidence="1">
    <location>
        <begin position="507"/>
        <end position="528"/>
    </location>
</feature>
<feature type="transmembrane region" description="Helical" evidence="1">
    <location>
        <begin position="669"/>
        <end position="686"/>
    </location>
</feature>
<sequence length="740" mass="85378">MTYPLIVILIVVFIIIFYNLNNRIQRLEREISELNRKIQTPGFTQIKEEQHVQPVVSSIKEEQKITAFEESKVTEEAPVIPEKDWLTPIFDFLKQNALTIIGIFTLVLGIGYFVKYAIDRNWIGETARVGIGLLVGGAIMLTGHFLRKNYTVFSSIITGGGIAVLYFTTTIAFREYQLFSQNIAFVITCLITLISIALSYYYKSEVLIIFSLFGGFLAPLMISTGQSNYPFLFTYLTVLNIGMLIIVFLKNWKSVGWVAFLFTNIYLFYWTAEKTELLSIYFYIITYIIFYAFALQNYIKKGILPSYDILMLVLTNFTSIIGLVYIFNTLQYEPVIVFPIGFALVNLFLLFKEYSKKNFGVNYSVFAGISISLITVAIALQFKTHLITSVWAIEATLLLFIWKKTNLNIFKICFYILFPLVIIAQIMTWAKYVDAKNLAIIFNPVFLTSFVTVITTFTNLILLRKLPDTNKKNTDFFENVFTIVSYGIIYVALLLEIMYHISDKTWIVIFSIAMLYSLYYIFCILLFRRKLDIHSILETGLLYLFLLLIIFNTLISGSGIISNFLMGKLHLSFYGMHLLYWIPFIYILVKILPKSDFFTIVLSYWVVALAFITAVSAELYHIYLIINANGISEVAKLGKHFRILYLPIIWAVLASILIYRGLKTNTTEYTKIGFVLIAFMILKLYTYDVWEMDNVSRIVAFIILGIILLLSSFLFQRLKNIIKNMVENKEENNETENTKS</sequence>
<dbReference type="OrthoDB" id="666059at2"/>
<feature type="transmembrane region" description="Helical" evidence="1">
    <location>
        <begin position="643"/>
        <end position="662"/>
    </location>
</feature>
<feature type="transmembrane region" description="Helical" evidence="1">
    <location>
        <begin position="483"/>
        <end position="501"/>
    </location>
</feature>